<dbReference type="eggNOG" id="KOG3413">
    <property type="taxonomic scope" value="Eukaryota"/>
</dbReference>
<evidence type="ECO:0000256" key="9">
    <source>
        <dbReference type="ARBA" id="ARBA00023004"/>
    </source>
</evidence>
<dbReference type="RefSeq" id="XP_001645701.1">
    <property type="nucleotide sequence ID" value="XM_001645651.1"/>
</dbReference>
<dbReference type="GO" id="GO:0016226">
    <property type="term" value="P:iron-sulfur cluster assembly"/>
    <property type="evidence" value="ECO:0007669"/>
    <property type="project" value="EnsemblFungi"/>
</dbReference>
<dbReference type="GO" id="GO:0008198">
    <property type="term" value="F:ferrous iron binding"/>
    <property type="evidence" value="ECO:0007669"/>
    <property type="project" value="EnsemblFungi"/>
</dbReference>
<keyword evidence="6" id="KW-0410">Iron transport</keyword>
<dbReference type="InterPro" id="IPR002908">
    <property type="entry name" value="Frataxin/CyaY"/>
</dbReference>
<dbReference type="GO" id="GO:0005759">
    <property type="term" value="C:mitochondrial matrix"/>
    <property type="evidence" value="ECO:0007669"/>
    <property type="project" value="EnsemblFungi"/>
</dbReference>
<evidence type="ECO:0000256" key="10">
    <source>
        <dbReference type="ARBA" id="ARBA00023065"/>
    </source>
</evidence>
<evidence type="ECO:0000256" key="7">
    <source>
        <dbReference type="ARBA" id="ARBA00022946"/>
    </source>
</evidence>
<evidence type="ECO:0000256" key="1">
    <source>
        <dbReference type="ARBA" id="ARBA00004173"/>
    </source>
</evidence>
<dbReference type="EC" id="1.16.3.1" evidence="3"/>
<protein>
    <recommendedName>
        <fullName evidence="3">ferroxidase</fullName>
        <ecNumber evidence="3">1.16.3.1</ecNumber>
    </recommendedName>
</protein>
<accession>A7TIQ1</accession>
<keyword evidence="9" id="KW-0408">Iron</keyword>
<reference evidence="13 14" key="1">
    <citation type="journal article" date="2007" name="Proc. Natl. Acad. Sci. U.S.A.">
        <title>Independent sorting-out of thousands of duplicated gene pairs in two yeast species descended from a whole-genome duplication.</title>
        <authorList>
            <person name="Scannell D.R."/>
            <person name="Frank A.C."/>
            <person name="Conant G.C."/>
            <person name="Byrne K.P."/>
            <person name="Woolfit M."/>
            <person name="Wolfe K.H."/>
        </authorList>
    </citation>
    <scope>NUCLEOTIDE SEQUENCE [LARGE SCALE GENOMIC DNA]</scope>
    <source>
        <strain evidence="14">ATCC 22028 / DSM 70294 / BCRC 21397 / CBS 2163 / NBRC 10782 / NRRL Y-8283 / UCD 57-17</strain>
    </source>
</reference>
<dbReference type="PRINTS" id="PR00904">
    <property type="entry name" value="FRATAXIN"/>
</dbReference>
<dbReference type="EMBL" id="DS480397">
    <property type="protein sequence ID" value="EDO17843.1"/>
    <property type="molecule type" value="Genomic_DNA"/>
</dbReference>
<dbReference type="GO" id="GO:0006121">
    <property type="term" value="P:mitochondrial electron transport, succinate to ubiquinone"/>
    <property type="evidence" value="ECO:0007669"/>
    <property type="project" value="EnsemblFungi"/>
</dbReference>
<evidence type="ECO:0000256" key="5">
    <source>
        <dbReference type="ARBA" id="ARBA00022448"/>
    </source>
</evidence>
<keyword evidence="8" id="KW-0560">Oxidoreductase</keyword>
<dbReference type="GO" id="GO:0004322">
    <property type="term" value="F:ferroxidase activity"/>
    <property type="evidence" value="ECO:0007669"/>
    <property type="project" value="UniProtKB-EC"/>
</dbReference>
<dbReference type="FunCoup" id="A7TIQ1">
    <property type="interactions" value="418"/>
</dbReference>
<dbReference type="GO" id="GO:0006879">
    <property type="term" value="P:intracellular iron ion homeostasis"/>
    <property type="evidence" value="ECO:0007669"/>
    <property type="project" value="UniProtKB-KW"/>
</dbReference>
<keyword evidence="5" id="KW-0813">Transport</keyword>
<comment type="catalytic activity">
    <reaction evidence="12">
        <text>4 Fe(2+) + O2 + 4 H(+) = 4 Fe(3+) + 2 H2O</text>
        <dbReference type="Rhea" id="RHEA:11148"/>
        <dbReference type="ChEBI" id="CHEBI:15377"/>
        <dbReference type="ChEBI" id="CHEBI:15378"/>
        <dbReference type="ChEBI" id="CHEBI:15379"/>
        <dbReference type="ChEBI" id="CHEBI:29033"/>
        <dbReference type="ChEBI" id="CHEBI:29034"/>
        <dbReference type="EC" id="1.16.3.1"/>
    </reaction>
</comment>
<evidence type="ECO:0000256" key="6">
    <source>
        <dbReference type="ARBA" id="ARBA00022496"/>
    </source>
</evidence>
<keyword evidence="4" id="KW-0409">Iron storage</keyword>
<organism evidence="14">
    <name type="scientific">Vanderwaltozyma polyspora (strain ATCC 22028 / DSM 70294 / BCRC 21397 / CBS 2163 / NBRC 10782 / NRRL Y-8283 / UCD 57-17)</name>
    <name type="common">Kluyveromyces polysporus</name>
    <dbReference type="NCBI Taxonomy" id="436907"/>
    <lineage>
        <taxon>Eukaryota</taxon>
        <taxon>Fungi</taxon>
        <taxon>Dikarya</taxon>
        <taxon>Ascomycota</taxon>
        <taxon>Saccharomycotina</taxon>
        <taxon>Saccharomycetes</taxon>
        <taxon>Saccharomycetales</taxon>
        <taxon>Saccharomycetaceae</taxon>
        <taxon>Vanderwaltozyma</taxon>
    </lineage>
</organism>
<comment type="similarity">
    <text evidence="2">Belongs to the frataxin family.</text>
</comment>
<dbReference type="PROSITE" id="PS50810">
    <property type="entry name" value="FRATAXIN_2"/>
    <property type="match status" value="1"/>
</dbReference>
<dbReference type="GO" id="GO:0042802">
    <property type="term" value="F:identical protein binding"/>
    <property type="evidence" value="ECO:0007669"/>
    <property type="project" value="EnsemblFungi"/>
</dbReference>
<evidence type="ECO:0000256" key="3">
    <source>
        <dbReference type="ARBA" id="ARBA00013107"/>
    </source>
</evidence>
<dbReference type="OrthoDB" id="1897642at2759"/>
<gene>
    <name evidence="13" type="ORF">Kpol_1043p33</name>
</gene>
<evidence type="ECO:0000256" key="2">
    <source>
        <dbReference type="ARBA" id="ARBA00008183"/>
    </source>
</evidence>
<evidence type="ECO:0000256" key="8">
    <source>
        <dbReference type="ARBA" id="ARBA00023002"/>
    </source>
</evidence>
<dbReference type="OMA" id="PNRYDYY"/>
<dbReference type="Proteomes" id="UP000000267">
    <property type="component" value="Unassembled WGS sequence"/>
</dbReference>
<evidence type="ECO:0000256" key="12">
    <source>
        <dbReference type="ARBA" id="ARBA00047990"/>
    </source>
</evidence>
<dbReference type="GO" id="GO:0034986">
    <property type="term" value="F:iron chaperone activity"/>
    <property type="evidence" value="ECO:0007669"/>
    <property type="project" value="EnsemblFungi"/>
</dbReference>
<dbReference type="InterPro" id="IPR036524">
    <property type="entry name" value="Frataxin/CyaY_sf"/>
</dbReference>
<keyword evidence="10" id="KW-0406">Ion transport</keyword>
<dbReference type="KEGG" id="vpo:Kpol_1043p33"/>
<dbReference type="PANTHER" id="PTHR16821">
    <property type="entry name" value="FRATAXIN"/>
    <property type="match status" value="1"/>
</dbReference>
<dbReference type="InParanoid" id="A7TIQ1"/>
<dbReference type="GO" id="GO:0008199">
    <property type="term" value="F:ferric iron binding"/>
    <property type="evidence" value="ECO:0007669"/>
    <property type="project" value="InterPro"/>
</dbReference>
<dbReference type="GO" id="GO:0006749">
    <property type="term" value="P:glutathione metabolic process"/>
    <property type="evidence" value="ECO:0007669"/>
    <property type="project" value="EnsemblFungi"/>
</dbReference>
<keyword evidence="11" id="KW-0496">Mitochondrion</keyword>
<dbReference type="SMART" id="SM01219">
    <property type="entry name" value="Frataxin_Cyay"/>
    <property type="match status" value="1"/>
</dbReference>
<name>A7TIQ1_VANPO</name>
<keyword evidence="14" id="KW-1185">Reference proteome</keyword>
<comment type="subcellular location">
    <subcellularLocation>
        <location evidence="1">Mitochondrion</location>
    </subcellularLocation>
</comment>
<dbReference type="SUPFAM" id="SSF55387">
    <property type="entry name" value="Frataxin/Nqo15-like"/>
    <property type="match status" value="1"/>
</dbReference>
<dbReference type="NCBIfam" id="TIGR03422">
    <property type="entry name" value="mito_frataxin"/>
    <property type="match status" value="1"/>
</dbReference>
<evidence type="ECO:0000256" key="4">
    <source>
        <dbReference type="ARBA" id="ARBA00022434"/>
    </source>
</evidence>
<evidence type="ECO:0000256" key="11">
    <source>
        <dbReference type="ARBA" id="ARBA00023128"/>
    </source>
</evidence>
<dbReference type="PhylomeDB" id="A7TIQ1"/>
<keyword evidence="7" id="KW-0809">Transit peptide</keyword>
<dbReference type="GO" id="GO:0051537">
    <property type="term" value="F:2 iron, 2 sulfur cluster binding"/>
    <property type="evidence" value="ECO:0007669"/>
    <property type="project" value="TreeGrafter"/>
</dbReference>
<dbReference type="GO" id="GO:0006979">
    <property type="term" value="P:response to oxidative stress"/>
    <property type="evidence" value="ECO:0007669"/>
    <property type="project" value="EnsemblFungi"/>
</dbReference>
<dbReference type="HOGENOM" id="CLU_080880_2_0_1"/>
<dbReference type="InterPro" id="IPR017789">
    <property type="entry name" value="Frataxin"/>
</dbReference>
<dbReference type="GO" id="GO:0010040">
    <property type="term" value="P:response to iron(II) ion"/>
    <property type="evidence" value="ECO:0007669"/>
    <property type="project" value="EnsemblFungi"/>
</dbReference>
<dbReference type="Pfam" id="PF01491">
    <property type="entry name" value="Frataxin_Cyay"/>
    <property type="match status" value="1"/>
</dbReference>
<dbReference type="STRING" id="436907.A7TIQ1"/>
<dbReference type="AlphaFoldDB" id="A7TIQ1"/>
<sequence>MFKRCSLRVGSFLPRFLAVNTTRHLVTRQIMLQGTPKVSSRINIHKRFFADGSAGGYAIPDEVTQLPIEKYHTLADTALDDLTDRLEEISEKFPEQIPDVELSQGVLTLVIPEFGTYVINKQPPNKQIWLASPISGPNRYDYYQGEWVSLRDNTKLLDVLRDELQRALPDTELTL</sequence>
<evidence type="ECO:0000313" key="14">
    <source>
        <dbReference type="Proteomes" id="UP000000267"/>
    </source>
</evidence>
<dbReference type="NCBIfam" id="TIGR03421">
    <property type="entry name" value="FeS_CyaY"/>
    <property type="match status" value="1"/>
</dbReference>
<proteinExistence type="inferred from homology"/>
<dbReference type="GeneID" id="5546097"/>
<dbReference type="PROSITE" id="PS01344">
    <property type="entry name" value="FRATAXIN_1"/>
    <property type="match status" value="1"/>
</dbReference>
<dbReference type="InterPro" id="IPR020895">
    <property type="entry name" value="Frataxin_CS"/>
</dbReference>
<dbReference type="GO" id="GO:0006826">
    <property type="term" value="P:iron ion transport"/>
    <property type="evidence" value="ECO:0007669"/>
    <property type="project" value="UniProtKB-KW"/>
</dbReference>
<dbReference type="PANTHER" id="PTHR16821:SF2">
    <property type="entry name" value="FRATAXIN, MITOCHONDRIAL"/>
    <property type="match status" value="1"/>
</dbReference>
<dbReference type="Gene3D" id="3.30.920.10">
    <property type="entry name" value="Frataxin/CyaY"/>
    <property type="match status" value="1"/>
</dbReference>
<evidence type="ECO:0000313" key="13">
    <source>
        <dbReference type="EMBL" id="EDO17843.1"/>
    </source>
</evidence>